<dbReference type="EMBL" id="QKRW01000100">
    <property type="protein sequence ID" value="RAL58095.1"/>
    <property type="molecule type" value="Genomic_DNA"/>
</dbReference>
<dbReference type="AlphaFoldDB" id="A0A395ICK4"/>
<name>A0A395ICK4_9HELO</name>
<protein>
    <submittedName>
        <fullName evidence="2">Uncharacterized protein</fullName>
    </submittedName>
</protein>
<evidence type="ECO:0000256" key="1">
    <source>
        <dbReference type="SAM" id="MobiDB-lite"/>
    </source>
</evidence>
<keyword evidence="3" id="KW-1185">Reference proteome</keyword>
<evidence type="ECO:0000313" key="3">
    <source>
        <dbReference type="Proteomes" id="UP000249056"/>
    </source>
</evidence>
<comment type="caution">
    <text evidence="2">The sequence shown here is derived from an EMBL/GenBank/DDBJ whole genome shotgun (WGS) entry which is preliminary data.</text>
</comment>
<evidence type="ECO:0000313" key="2">
    <source>
        <dbReference type="EMBL" id="RAL58095.1"/>
    </source>
</evidence>
<proteinExistence type="predicted"/>
<feature type="compositionally biased region" description="Polar residues" evidence="1">
    <location>
        <begin position="61"/>
        <end position="71"/>
    </location>
</feature>
<feature type="region of interest" description="Disordered" evidence="1">
    <location>
        <begin position="1"/>
        <end position="71"/>
    </location>
</feature>
<feature type="non-terminal residue" evidence="2">
    <location>
        <position position="1"/>
    </location>
</feature>
<feature type="compositionally biased region" description="Polar residues" evidence="1">
    <location>
        <begin position="32"/>
        <end position="50"/>
    </location>
</feature>
<gene>
    <name evidence="2" type="ORF">DID88_010375</name>
</gene>
<organism evidence="2 3">
    <name type="scientific">Monilinia fructigena</name>
    <dbReference type="NCBI Taxonomy" id="38457"/>
    <lineage>
        <taxon>Eukaryota</taxon>
        <taxon>Fungi</taxon>
        <taxon>Dikarya</taxon>
        <taxon>Ascomycota</taxon>
        <taxon>Pezizomycotina</taxon>
        <taxon>Leotiomycetes</taxon>
        <taxon>Helotiales</taxon>
        <taxon>Sclerotiniaceae</taxon>
        <taxon>Monilinia</taxon>
    </lineage>
</organism>
<reference evidence="2 3" key="1">
    <citation type="submission" date="2018-06" db="EMBL/GenBank/DDBJ databases">
        <title>Genome Sequence of the Brown Rot Fungal Pathogen Monilinia fructigena.</title>
        <authorList>
            <person name="Landi L."/>
            <person name="De Miccolis Angelini R.M."/>
            <person name="Pollastro S."/>
            <person name="Abate D."/>
            <person name="Faretra F."/>
            <person name="Romanazzi G."/>
        </authorList>
    </citation>
    <scope>NUCLEOTIDE SEQUENCE [LARGE SCALE GENOMIC DNA]</scope>
    <source>
        <strain evidence="2 3">Mfrg269</strain>
    </source>
</reference>
<sequence>AGPIGSQRPVNGNLEDSSRSSQSAVPERQPRGPTSDQWGSGFSRNRQSGHASKGSDDSSERTGYTSASRFM</sequence>
<dbReference type="Proteomes" id="UP000249056">
    <property type="component" value="Unassembled WGS sequence"/>
</dbReference>
<accession>A0A395ICK4</accession>